<reference evidence="2 3" key="1">
    <citation type="submission" date="2014-08" db="EMBL/GenBank/DDBJ databases">
        <title>Complete genome sequence of Corynebacterium frankenforstense ST18(T) (=DSM 45800(T)), isolated from raw cow milk.</title>
        <authorList>
            <person name="Ruckert C."/>
            <person name="Albersmeier A."/>
            <person name="Winkler A."/>
            <person name="Lipski A."/>
            <person name="Kalinowski J."/>
        </authorList>
    </citation>
    <scope>NUCLEOTIDE SEQUENCE [LARGE SCALE GENOMIC DNA]</scope>
    <source>
        <strain evidence="2 3">ST18</strain>
    </source>
</reference>
<protein>
    <recommendedName>
        <fullName evidence="4">Phosphoribosyltransferase domain-containing protein</fullName>
    </recommendedName>
</protein>
<dbReference type="STRING" id="1437875.CFRA_03020"/>
<organism evidence="2 3">
    <name type="scientific">Corynebacterium frankenforstense DSM 45800</name>
    <dbReference type="NCBI Taxonomy" id="1437875"/>
    <lineage>
        <taxon>Bacteria</taxon>
        <taxon>Bacillati</taxon>
        <taxon>Actinomycetota</taxon>
        <taxon>Actinomycetes</taxon>
        <taxon>Mycobacteriales</taxon>
        <taxon>Corynebacteriaceae</taxon>
        <taxon>Corynebacterium</taxon>
    </lineage>
</organism>
<accession>A0A1L7CRF1</accession>
<evidence type="ECO:0008006" key="4">
    <source>
        <dbReference type="Google" id="ProtNLM"/>
    </source>
</evidence>
<sequence>MELLLPRRCAGCGAPGEVLCARCRTELAAPPHRVSPRVEPGVPVWALGPYSETRRSVILAMKERGDRTVRRWVGAVLAAAVATLTARGEVGEHPVLVPAPTAARSARLRGGDPVADACRATGLPTAAVLVHARGVRDSVGLSPAARRANLAGRVRLRGPVPAGELVLVDDVVTTGATLAAACAKLTVAGAHVRGALAFAAA</sequence>
<dbReference type="CDD" id="cd06223">
    <property type="entry name" value="PRTases_typeI"/>
    <property type="match status" value="1"/>
</dbReference>
<proteinExistence type="inferred from homology"/>
<dbReference type="KEGG" id="cfk:CFRA_03020"/>
<dbReference type="AlphaFoldDB" id="A0A1L7CRF1"/>
<dbReference type="Proteomes" id="UP000185434">
    <property type="component" value="Chromosome"/>
</dbReference>
<dbReference type="SUPFAM" id="SSF53271">
    <property type="entry name" value="PRTase-like"/>
    <property type="match status" value="1"/>
</dbReference>
<evidence type="ECO:0000313" key="3">
    <source>
        <dbReference type="Proteomes" id="UP000185434"/>
    </source>
</evidence>
<comment type="similarity">
    <text evidence="1">Belongs to the ComF/GntX family.</text>
</comment>
<dbReference type="InterPro" id="IPR029057">
    <property type="entry name" value="PRTase-like"/>
</dbReference>
<dbReference type="Gene3D" id="3.40.50.2020">
    <property type="match status" value="1"/>
</dbReference>
<dbReference type="PANTHER" id="PTHR47505">
    <property type="entry name" value="DNA UTILIZATION PROTEIN YHGH"/>
    <property type="match status" value="1"/>
</dbReference>
<evidence type="ECO:0000313" key="2">
    <source>
        <dbReference type="EMBL" id="APT88416.1"/>
    </source>
</evidence>
<dbReference type="InterPro" id="IPR051910">
    <property type="entry name" value="ComF/GntX_DNA_util-trans"/>
</dbReference>
<gene>
    <name evidence="2" type="ORF">CFRA_03020</name>
</gene>
<name>A0A1L7CRF1_9CORY</name>
<dbReference type="EMBL" id="CP009247">
    <property type="protein sequence ID" value="APT88416.1"/>
    <property type="molecule type" value="Genomic_DNA"/>
</dbReference>
<dbReference type="InterPro" id="IPR000836">
    <property type="entry name" value="PRTase_dom"/>
</dbReference>
<dbReference type="PANTHER" id="PTHR47505:SF1">
    <property type="entry name" value="DNA UTILIZATION PROTEIN YHGH"/>
    <property type="match status" value="1"/>
</dbReference>
<keyword evidence="3" id="KW-1185">Reference proteome</keyword>
<evidence type="ECO:0000256" key="1">
    <source>
        <dbReference type="ARBA" id="ARBA00008007"/>
    </source>
</evidence>